<evidence type="ECO:0000313" key="1">
    <source>
        <dbReference type="EMBL" id="VDO54231.1"/>
    </source>
</evidence>
<dbReference type="EMBL" id="UZAI01000551">
    <property type="protein sequence ID" value="VDO54231.1"/>
    <property type="molecule type" value="Genomic_DNA"/>
</dbReference>
<protein>
    <submittedName>
        <fullName evidence="1">Uncharacterized protein</fullName>
    </submittedName>
</protein>
<gene>
    <name evidence="1" type="ORF">SMRZ_LOCUS2210</name>
</gene>
<keyword evidence="2" id="KW-1185">Reference proteome</keyword>
<dbReference type="Proteomes" id="UP000277204">
    <property type="component" value="Unassembled WGS sequence"/>
</dbReference>
<sequence>MKTSTPKIKYEIRYTTRNQLKNVDYANHLALLSHTQKMRVETASLAAASASVGINKHEKAGKDVICTWEALPMKKEYLMQM</sequence>
<reference evidence="1 2" key="1">
    <citation type="submission" date="2018-11" db="EMBL/GenBank/DDBJ databases">
        <authorList>
            <consortium name="Pathogen Informatics"/>
        </authorList>
    </citation>
    <scope>NUCLEOTIDE SEQUENCE [LARGE SCALE GENOMIC DNA]</scope>
    <source>
        <strain evidence="1 2">Zambia</strain>
    </source>
</reference>
<name>A0A183LEI5_9TREM</name>
<accession>A0A183LEI5</accession>
<organism evidence="1 2">
    <name type="scientific">Schistosoma margrebowiei</name>
    <dbReference type="NCBI Taxonomy" id="48269"/>
    <lineage>
        <taxon>Eukaryota</taxon>
        <taxon>Metazoa</taxon>
        <taxon>Spiralia</taxon>
        <taxon>Lophotrochozoa</taxon>
        <taxon>Platyhelminthes</taxon>
        <taxon>Trematoda</taxon>
        <taxon>Digenea</taxon>
        <taxon>Strigeidida</taxon>
        <taxon>Schistosomatoidea</taxon>
        <taxon>Schistosomatidae</taxon>
        <taxon>Schistosoma</taxon>
    </lineage>
</organism>
<dbReference type="AlphaFoldDB" id="A0A183LEI5"/>
<proteinExistence type="predicted"/>
<evidence type="ECO:0000313" key="2">
    <source>
        <dbReference type="Proteomes" id="UP000277204"/>
    </source>
</evidence>